<keyword evidence="3" id="KW-1185">Reference proteome</keyword>
<evidence type="ECO:0000256" key="1">
    <source>
        <dbReference type="SAM" id="SignalP"/>
    </source>
</evidence>
<sequence length="314" mass="35665">MHLATSLLLALLPQALSDSHFPNVSRCFDNGPHSFSNVFANFLSNASACTAMVPGRNVLECAASTIPKQLRILTFPLTDTIKEWEWHYNEDLNTIYLSADNQPFEEKSQSFDNAWEALLAFWNRRKTMCWHYRDPRQMDHIMPTSGGMLSLFHANDDLQQPILKLSSHWHYRGPTVCAPVGKYSMDRERRARAINTMVRRSIYWGEGGTELQNGHLYYQQVYSTDPFLQAVITGWQAARLNTCPQHHRCEGRLLPESAYLPLTGDDFIIKIKFALETETGVCVVVPGSDPSVEGAYLVMSPIMYGGLRKAWETT</sequence>
<dbReference type="EMBL" id="NJES01000066">
    <property type="protein sequence ID" value="PHH78820.1"/>
    <property type="molecule type" value="Genomic_DNA"/>
</dbReference>
<dbReference type="AlphaFoldDB" id="A0A2C5ZGA7"/>
<feature type="signal peptide" evidence="1">
    <location>
        <begin position="1"/>
        <end position="17"/>
    </location>
</feature>
<evidence type="ECO:0000313" key="3">
    <source>
        <dbReference type="Proteomes" id="UP000226431"/>
    </source>
</evidence>
<name>A0A2C5ZGA7_9HYPO</name>
<gene>
    <name evidence="2" type="ORF">CDD80_6191</name>
</gene>
<dbReference type="Proteomes" id="UP000226431">
    <property type="component" value="Unassembled WGS sequence"/>
</dbReference>
<organism evidence="2 3">
    <name type="scientific">Ophiocordyceps camponoti-rufipedis</name>
    <dbReference type="NCBI Taxonomy" id="2004952"/>
    <lineage>
        <taxon>Eukaryota</taxon>
        <taxon>Fungi</taxon>
        <taxon>Dikarya</taxon>
        <taxon>Ascomycota</taxon>
        <taxon>Pezizomycotina</taxon>
        <taxon>Sordariomycetes</taxon>
        <taxon>Hypocreomycetidae</taxon>
        <taxon>Hypocreales</taxon>
        <taxon>Ophiocordycipitaceae</taxon>
        <taxon>Ophiocordyceps</taxon>
    </lineage>
</organism>
<accession>A0A2C5ZGA7</accession>
<protein>
    <submittedName>
        <fullName evidence="2">Uncharacterized protein</fullName>
    </submittedName>
</protein>
<keyword evidence="1" id="KW-0732">Signal</keyword>
<reference evidence="2 3" key="1">
    <citation type="submission" date="2017-06" db="EMBL/GenBank/DDBJ databases">
        <title>Ant-infecting Ophiocordyceps genomes reveal a high diversity of potential behavioral manipulation genes and a possible major role for enterotoxins.</title>
        <authorList>
            <person name="De Bekker C."/>
            <person name="Evans H.C."/>
            <person name="Brachmann A."/>
            <person name="Hughes D.P."/>
        </authorList>
    </citation>
    <scope>NUCLEOTIDE SEQUENCE [LARGE SCALE GENOMIC DNA]</scope>
    <source>
        <strain evidence="2 3">Map16</strain>
    </source>
</reference>
<dbReference type="OrthoDB" id="4915529at2759"/>
<comment type="caution">
    <text evidence="2">The sequence shown here is derived from an EMBL/GenBank/DDBJ whole genome shotgun (WGS) entry which is preliminary data.</text>
</comment>
<proteinExistence type="predicted"/>
<feature type="chain" id="PRO_5013038990" evidence="1">
    <location>
        <begin position="18"/>
        <end position="314"/>
    </location>
</feature>
<evidence type="ECO:0000313" key="2">
    <source>
        <dbReference type="EMBL" id="PHH78820.1"/>
    </source>
</evidence>